<dbReference type="InterPro" id="IPR000835">
    <property type="entry name" value="HTH_MarR-typ"/>
</dbReference>
<sequence length="146" mass="15700">MAHERDILDRLLAVASLLTLDTARFALSEGMTEARVHLLWELHRSGPVAQRPLATALGVTPRTVTGLVDALEASGHVVRAAHPTDRRASVVTLTSAGEAFAERLVAMHADLATQLVGDLSPRRRDGLATGLDHVLARLHSLLQDQP</sequence>
<accession>A0ABV7WDM0</accession>
<dbReference type="PANTHER" id="PTHR33164">
    <property type="entry name" value="TRANSCRIPTIONAL REGULATOR, MARR FAMILY"/>
    <property type="match status" value="1"/>
</dbReference>
<dbReference type="InterPro" id="IPR036390">
    <property type="entry name" value="WH_DNA-bd_sf"/>
</dbReference>
<keyword evidence="2" id="KW-0238">DNA-binding</keyword>
<dbReference type="SMART" id="SM00347">
    <property type="entry name" value="HTH_MARR"/>
    <property type="match status" value="1"/>
</dbReference>
<evidence type="ECO:0000256" key="2">
    <source>
        <dbReference type="ARBA" id="ARBA00023125"/>
    </source>
</evidence>
<dbReference type="Gene3D" id="1.10.10.10">
    <property type="entry name" value="Winged helix-like DNA-binding domain superfamily/Winged helix DNA-binding domain"/>
    <property type="match status" value="1"/>
</dbReference>
<evidence type="ECO:0000313" key="6">
    <source>
        <dbReference type="Proteomes" id="UP001595685"/>
    </source>
</evidence>
<evidence type="ECO:0000256" key="1">
    <source>
        <dbReference type="ARBA" id="ARBA00023015"/>
    </source>
</evidence>
<evidence type="ECO:0000256" key="3">
    <source>
        <dbReference type="ARBA" id="ARBA00023163"/>
    </source>
</evidence>
<dbReference type="EMBL" id="JBHRWW010000003">
    <property type="protein sequence ID" value="MFC3687933.1"/>
    <property type="molecule type" value="Genomic_DNA"/>
</dbReference>
<dbReference type="SUPFAM" id="SSF46785">
    <property type="entry name" value="Winged helix' DNA-binding domain"/>
    <property type="match status" value="1"/>
</dbReference>
<dbReference type="InterPro" id="IPR039422">
    <property type="entry name" value="MarR/SlyA-like"/>
</dbReference>
<dbReference type="PRINTS" id="PR00598">
    <property type="entry name" value="HTHMARR"/>
</dbReference>
<dbReference type="InterPro" id="IPR023187">
    <property type="entry name" value="Tscrpt_reg_MarR-type_CS"/>
</dbReference>
<dbReference type="PROSITE" id="PS01117">
    <property type="entry name" value="HTH_MARR_1"/>
    <property type="match status" value="1"/>
</dbReference>
<dbReference type="Pfam" id="PF01047">
    <property type="entry name" value="MarR"/>
    <property type="match status" value="1"/>
</dbReference>
<organism evidence="5 6">
    <name type="scientific">Aquipuribacter hungaricus</name>
    <dbReference type="NCBI Taxonomy" id="545624"/>
    <lineage>
        <taxon>Bacteria</taxon>
        <taxon>Bacillati</taxon>
        <taxon>Actinomycetota</taxon>
        <taxon>Actinomycetes</taxon>
        <taxon>Micrococcales</taxon>
        <taxon>Intrasporangiaceae</taxon>
        <taxon>Aquipuribacter</taxon>
    </lineage>
</organism>
<dbReference type="PROSITE" id="PS50995">
    <property type="entry name" value="HTH_MARR_2"/>
    <property type="match status" value="1"/>
</dbReference>
<comment type="caution">
    <text evidence="5">The sequence shown here is derived from an EMBL/GenBank/DDBJ whole genome shotgun (WGS) entry which is preliminary data.</text>
</comment>
<dbReference type="RefSeq" id="WP_340291210.1">
    <property type="nucleotide sequence ID" value="NZ_JBBEOI010000033.1"/>
</dbReference>
<evidence type="ECO:0000313" key="5">
    <source>
        <dbReference type="EMBL" id="MFC3687933.1"/>
    </source>
</evidence>
<dbReference type="Proteomes" id="UP001595685">
    <property type="component" value="Unassembled WGS sequence"/>
</dbReference>
<keyword evidence="6" id="KW-1185">Reference proteome</keyword>
<dbReference type="PANTHER" id="PTHR33164:SF43">
    <property type="entry name" value="HTH-TYPE TRANSCRIPTIONAL REPRESSOR YETL"/>
    <property type="match status" value="1"/>
</dbReference>
<evidence type="ECO:0000259" key="4">
    <source>
        <dbReference type="PROSITE" id="PS50995"/>
    </source>
</evidence>
<reference evidence="6" key="1">
    <citation type="journal article" date="2019" name="Int. J. Syst. Evol. Microbiol.">
        <title>The Global Catalogue of Microorganisms (GCM) 10K type strain sequencing project: providing services to taxonomists for standard genome sequencing and annotation.</title>
        <authorList>
            <consortium name="The Broad Institute Genomics Platform"/>
            <consortium name="The Broad Institute Genome Sequencing Center for Infectious Disease"/>
            <person name="Wu L."/>
            <person name="Ma J."/>
        </authorList>
    </citation>
    <scope>NUCLEOTIDE SEQUENCE [LARGE SCALE GENOMIC DNA]</scope>
    <source>
        <strain evidence="6">NCAIM B.02333</strain>
    </source>
</reference>
<feature type="domain" description="HTH marR-type" evidence="4">
    <location>
        <begin position="5"/>
        <end position="140"/>
    </location>
</feature>
<protein>
    <submittedName>
        <fullName evidence="5">MarR family winged helix-turn-helix transcriptional regulator</fullName>
    </submittedName>
</protein>
<keyword evidence="3" id="KW-0804">Transcription</keyword>
<name>A0ABV7WDM0_9MICO</name>
<dbReference type="InterPro" id="IPR036388">
    <property type="entry name" value="WH-like_DNA-bd_sf"/>
</dbReference>
<proteinExistence type="predicted"/>
<keyword evidence="1" id="KW-0805">Transcription regulation</keyword>
<gene>
    <name evidence="5" type="ORF">ACFOLH_06215</name>
</gene>